<sequence>MGELLLYVAEVIGRAQQADGHVWAEVSGHAVQADGTLQARRRYARVRVDRAVVVPRRAW</sequence>
<organism evidence="1 2">
    <name type="scientific">Micromonospora craniellae</name>
    <dbReference type="NCBI Taxonomy" id="2294034"/>
    <lineage>
        <taxon>Bacteria</taxon>
        <taxon>Bacillati</taxon>
        <taxon>Actinomycetota</taxon>
        <taxon>Actinomycetes</taxon>
        <taxon>Micromonosporales</taxon>
        <taxon>Micromonosporaceae</taxon>
        <taxon>Micromonospora</taxon>
    </lineage>
</organism>
<protein>
    <submittedName>
        <fullName evidence="1">Uncharacterized protein</fullName>
    </submittedName>
</protein>
<proteinExistence type="predicted"/>
<gene>
    <name evidence="1" type="ORF">D0Q02_03630</name>
</gene>
<dbReference type="RefSeq" id="WP_117226538.1">
    <property type="nucleotide sequence ID" value="NZ_CP061725.1"/>
</dbReference>
<reference evidence="1 2" key="1">
    <citation type="submission" date="2018-08" db="EMBL/GenBank/DDBJ databases">
        <title>Verrucosispora craniellae sp. nov., isolated from a marine sponge in the South China Sea.</title>
        <authorList>
            <person name="Li L."/>
            <person name="Lin H.W."/>
        </authorList>
    </citation>
    <scope>NUCLEOTIDE SEQUENCE [LARGE SCALE GENOMIC DNA]</scope>
    <source>
        <strain evidence="1 2">LHW63014</strain>
    </source>
</reference>
<keyword evidence="2" id="KW-1185">Reference proteome</keyword>
<comment type="caution">
    <text evidence="1">The sequence shown here is derived from an EMBL/GenBank/DDBJ whole genome shotgun (WGS) entry which is preliminary data.</text>
</comment>
<dbReference type="Proteomes" id="UP000262621">
    <property type="component" value="Unassembled WGS sequence"/>
</dbReference>
<dbReference type="EMBL" id="QVFU01000002">
    <property type="protein sequence ID" value="RFS47659.1"/>
    <property type="molecule type" value="Genomic_DNA"/>
</dbReference>
<name>A0A372G4F1_9ACTN</name>
<dbReference type="AlphaFoldDB" id="A0A372G4F1"/>
<accession>A0A372G4F1</accession>
<evidence type="ECO:0000313" key="2">
    <source>
        <dbReference type="Proteomes" id="UP000262621"/>
    </source>
</evidence>
<evidence type="ECO:0000313" key="1">
    <source>
        <dbReference type="EMBL" id="RFS47659.1"/>
    </source>
</evidence>